<feature type="compositionally biased region" description="Polar residues" evidence="1">
    <location>
        <begin position="1"/>
        <end position="11"/>
    </location>
</feature>
<feature type="compositionally biased region" description="Polar residues" evidence="1">
    <location>
        <begin position="23"/>
        <end position="40"/>
    </location>
</feature>
<proteinExistence type="predicted"/>
<feature type="region of interest" description="Disordered" evidence="1">
    <location>
        <begin position="1"/>
        <end position="57"/>
    </location>
</feature>
<gene>
    <name evidence="2" type="ORF">ANN_27400</name>
</gene>
<comment type="caution">
    <text evidence="2">The sequence shown here is derived from an EMBL/GenBank/DDBJ whole genome shotgun (WGS) entry which is preliminary data.</text>
</comment>
<name>A0ABQ8RW54_PERAM</name>
<protein>
    <submittedName>
        <fullName evidence="2">Uncharacterized protein</fullName>
    </submittedName>
</protein>
<evidence type="ECO:0000256" key="1">
    <source>
        <dbReference type="SAM" id="MobiDB-lite"/>
    </source>
</evidence>
<organism evidence="2 3">
    <name type="scientific">Periplaneta americana</name>
    <name type="common">American cockroach</name>
    <name type="synonym">Blatta americana</name>
    <dbReference type="NCBI Taxonomy" id="6978"/>
    <lineage>
        <taxon>Eukaryota</taxon>
        <taxon>Metazoa</taxon>
        <taxon>Ecdysozoa</taxon>
        <taxon>Arthropoda</taxon>
        <taxon>Hexapoda</taxon>
        <taxon>Insecta</taxon>
        <taxon>Pterygota</taxon>
        <taxon>Neoptera</taxon>
        <taxon>Polyneoptera</taxon>
        <taxon>Dictyoptera</taxon>
        <taxon>Blattodea</taxon>
        <taxon>Blattoidea</taxon>
        <taxon>Blattidae</taxon>
        <taxon>Blattinae</taxon>
        <taxon>Periplaneta</taxon>
    </lineage>
</organism>
<dbReference type="Proteomes" id="UP001148838">
    <property type="component" value="Unassembled WGS sequence"/>
</dbReference>
<keyword evidence="3" id="KW-1185">Reference proteome</keyword>
<dbReference type="EMBL" id="JAJSOF020000041">
    <property type="protein sequence ID" value="KAJ4425775.1"/>
    <property type="molecule type" value="Genomic_DNA"/>
</dbReference>
<feature type="non-terminal residue" evidence="2">
    <location>
        <position position="1"/>
    </location>
</feature>
<evidence type="ECO:0000313" key="2">
    <source>
        <dbReference type="EMBL" id="KAJ4425775.1"/>
    </source>
</evidence>
<sequence length="118" mass="13086">LDFLPASNTRNVAEGGEHDKPSAESSDFNFDSLPESSPTLPKNPVVDMGVPSTSRSTDFQKTIAKVSPVSDDLQRKIVNRKRRGEKSAILTSTPFINMLEQKEEIKRQKKQIALCGKK</sequence>
<accession>A0ABQ8RW54</accession>
<reference evidence="2 3" key="1">
    <citation type="journal article" date="2022" name="Allergy">
        <title>Genome assembly and annotation of Periplaneta americana reveal a comprehensive cockroach allergen profile.</title>
        <authorList>
            <person name="Wang L."/>
            <person name="Xiong Q."/>
            <person name="Saelim N."/>
            <person name="Wang L."/>
            <person name="Nong W."/>
            <person name="Wan A.T."/>
            <person name="Shi M."/>
            <person name="Liu X."/>
            <person name="Cao Q."/>
            <person name="Hui J.H.L."/>
            <person name="Sookrung N."/>
            <person name="Leung T.F."/>
            <person name="Tungtrongchitr A."/>
            <person name="Tsui S.K.W."/>
        </authorList>
    </citation>
    <scope>NUCLEOTIDE SEQUENCE [LARGE SCALE GENOMIC DNA]</scope>
    <source>
        <strain evidence="2">PWHHKU_190912</strain>
    </source>
</reference>
<evidence type="ECO:0000313" key="3">
    <source>
        <dbReference type="Proteomes" id="UP001148838"/>
    </source>
</evidence>